<sequence length="272" mass="31598">MHFQFDFFGGKGRFFSSYLDRTVTFQYMVPPEYPRSKIRFPVLLMNDGQDFTAMKLEKTFSEAYAKKSVTSFMYVGLECNENRMHEYGTASTADFKGRGGRALEYSKFVIDEFIPFLKKEFKVSSDKNDWVYCGMSLGGLSAFDIAYRHSNLFNKIGVFSGSFWWRKKAYVKKDIADRSRILLDVIKNGKSAPHLKFWFQTGTEDEQADRNNNGVIDSIDDTLDVIKELRAKGYSYPGDIKYVEIKDGRHDLPTWEKIFPEFVEWAFGKPRV</sequence>
<dbReference type="Pfam" id="PF00756">
    <property type="entry name" value="Esterase"/>
    <property type="match status" value="1"/>
</dbReference>
<dbReference type="AlphaFoldDB" id="A0A831VTU0"/>
<dbReference type="InterPro" id="IPR000801">
    <property type="entry name" value="Esterase-like"/>
</dbReference>
<comment type="caution">
    <text evidence="1">The sequence shown here is derived from an EMBL/GenBank/DDBJ whole genome shotgun (WGS) entry which is preliminary data.</text>
</comment>
<dbReference type="SUPFAM" id="SSF53474">
    <property type="entry name" value="alpha/beta-Hydrolases"/>
    <property type="match status" value="1"/>
</dbReference>
<dbReference type="InterPro" id="IPR050583">
    <property type="entry name" value="Mycobacterial_A85_antigen"/>
</dbReference>
<dbReference type="InterPro" id="IPR029058">
    <property type="entry name" value="AB_hydrolase_fold"/>
</dbReference>
<dbReference type="Proteomes" id="UP000886191">
    <property type="component" value="Unassembled WGS sequence"/>
</dbReference>
<dbReference type="EMBL" id="DRGL01000015">
    <property type="protein sequence ID" value="HEA19849.1"/>
    <property type="molecule type" value="Genomic_DNA"/>
</dbReference>
<accession>A0A831VTU0</accession>
<gene>
    <name evidence="1" type="ORF">ENH87_02900</name>
</gene>
<proteinExistence type="predicted"/>
<protein>
    <submittedName>
        <fullName evidence="1">Esterase family protein</fullName>
    </submittedName>
</protein>
<dbReference type="PANTHER" id="PTHR48098:SF6">
    <property type="entry name" value="FERRI-BACILLIBACTIN ESTERASE BESA"/>
    <property type="match status" value="1"/>
</dbReference>
<reference evidence="1" key="1">
    <citation type="journal article" date="2020" name="mSystems">
        <title>Genome- and Community-Level Interaction Insights into Carbon Utilization and Element Cycling Functions of Hydrothermarchaeota in Hydrothermal Sediment.</title>
        <authorList>
            <person name="Zhou Z."/>
            <person name="Liu Y."/>
            <person name="Xu W."/>
            <person name="Pan J."/>
            <person name="Luo Z.H."/>
            <person name="Li M."/>
        </authorList>
    </citation>
    <scope>NUCLEOTIDE SEQUENCE [LARGE SCALE GENOMIC DNA]</scope>
    <source>
        <strain evidence="1">HyVt-345</strain>
    </source>
</reference>
<organism evidence="1">
    <name type="scientific">Pricia antarctica</name>
    <dbReference type="NCBI Taxonomy" id="641691"/>
    <lineage>
        <taxon>Bacteria</taxon>
        <taxon>Pseudomonadati</taxon>
        <taxon>Bacteroidota</taxon>
        <taxon>Flavobacteriia</taxon>
        <taxon>Flavobacteriales</taxon>
        <taxon>Flavobacteriaceae</taxon>
        <taxon>Pricia</taxon>
    </lineage>
</organism>
<name>A0A831VTU0_9FLAO</name>
<dbReference type="PANTHER" id="PTHR48098">
    <property type="entry name" value="ENTEROCHELIN ESTERASE-RELATED"/>
    <property type="match status" value="1"/>
</dbReference>
<evidence type="ECO:0000313" key="1">
    <source>
        <dbReference type="EMBL" id="HEA19849.1"/>
    </source>
</evidence>
<dbReference type="Gene3D" id="3.40.50.1820">
    <property type="entry name" value="alpha/beta hydrolase"/>
    <property type="match status" value="1"/>
</dbReference>